<keyword evidence="3 4" id="KW-0378">Hydrolase</keyword>
<evidence type="ECO:0000313" key="6">
    <source>
        <dbReference type="EMBL" id="GAA4005241.1"/>
    </source>
</evidence>
<name>A0ABP7S279_9ACTN</name>
<feature type="domain" description="Nudix hydrolase" evidence="5">
    <location>
        <begin position="87"/>
        <end position="212"/>
    </location>
</feature>
<dbReference type="InterPro" id="IPR020476">
    <property type="entry name" value="Nudix_hydrolase"/>
</dbReference>
<dbReference type="RefSeq" id="WP_345596468.1">
    <property type="nucleotide sequence ID" value="NZ_BAABCQ010000169.1"/>
</dbReference>
<dbReference type="InterPro" id="IPR020084">
    <property type="entry name" value="NUDIX_hydrolase_CS"/>
</dbReference>
<dbReference type="PRINTS" id="PR00502">
    <property type="entry name" value="NUDIXFAMILY"/>
</dbReference>
<dbReference type="PROSITE" id="PS51462">
    <property type="entry name" value="NUDIX"/>
    <property type="match status" value="1"/>
</dbReference>
<accession>A0ABP7S279</accession>
<dbReference type="SUPFAM" id="SSF55811">
    <property type="entry name" value="Nudix"/>
    <property type="match status" value="1"/>
</dbReference>
<dbReference type="PROSITE" id="PS00893">
    <property type="entry name" value="NUDIX_BOX"/>
    <property type="match status" value="1"/>
</dbReference>
<dbReference type="Gene3D" id="3.90.79.10">
    <property type="entry name" value="Nucleoside Triphosphate Pyrophosphohydrolase"/>
    <property type="match status" value="1"/>
</dbReference>
<evidence type="ECO:0000256" key="2">
    <source>
        <dbReference type="ARBA" id="ARBA00005582"/>
    </source>
</evidence>
<dbReference type="InterPro" id="IPR015797">
    <property type="entry name" value="NUDIX_hydrolase-like_dom_sf"/>
</dbReference>
<protein>
    <recommendedName>
        <fullName evidence="5">Nudix hydrolase domain-containing protein</fullName>
    </recommendedName>
</protein>
<organism evidence="6 7">
    <name type="scientific">Streptomyces marokkonensis</name>
    <dbReference type="NCBI Taxonomy" id="324855"/>
    <lineage>
        <taxon>Bacteria</taxon>
        <taxon>Bacillati</taxon>
        <taxon>Actinomycetota</taxon>
        <taxon>Actinomycetes</taxon>
        <taxon>Kitasatosporales</taxon>
        <taxon>Streptomycetaceae</taxon>
        <taxon>Streptomyces</taxon>
    </lineage>
</organism>
<dbReference type="PANTHER" id="PTHR43046">
    <property type="entry name" value="GDP-MANNOSE MANNOSYL HYDROLASE"/>
    <property type="match status" value="1"/>
</dbReference>
<reference evidence="7" key="1">
    <citation type="journal article" date="2019" name="Int. J. Syst. Evol. Microbiol.">
        <title>The Global Catalogue of Microorganisms (GCM) 10K type strain sequencing project: providing services to taxonomists for standard genome sequencing and annotation.</title>
        <authorList>
            <consortium name="The Broad Institute Genomics Platform"/>
            <consortium name="The Broad Institute Genome Sequencing Center for Infectious Disease"/>
            <person name="Wu L."/>
            <person name="Ma J."/>
        </authorList>
    </citation>
    <scope>NUCLEOTIDE SEQUENCE [LARGE SCALE GENOMIC DNA]</scope>
    <source>
        <strain evidence="7">JCM 17027</strain>
    </source>
</reference>
<evidence type="ECO:0000259" key="5">
    <source>
        <dbReference type="PROSITE" id="PS51462"/>
    </source>
</evidence>
<dbReference type="EMBL" id="BAABCQ010000169">
    <property type="protein sequence ID" value="GAA4005241.1"/>
    <property type="molecule type" value="Genomic_DNA"/>
</dbReference>
<keyword evidence="7" id="KW-1185">Reference proteome</keyword>
<evidence type="ECO:0000256" key="4">
    <source>
        <dbReference type="RuleBase" id="RU003476"/>
    </source>
</evidence>
<proteinExistence type="inferred from homology"/>
<evidence type="ECO:0000256" key="1">
    <source>
        <dbReference type="ARBA" id="ARBA00001946"/>
    </source>
</evidence>
<comment type="caution">
    <text evidence="6">The sequence shown here is derived from an EMBL/GenBank/DDBJ whole genome shotgun (WGS) entry which is preliminary data.</text>
</comment>
<gene>
    <name evidence="6" type="ORF">GCM10022384_59580</name>
</gene>
<evidence type="ECO:0000256" key="3">
    <source>
        <dbReference type="ARBA" id="ARBA00022801"/>
    </source>
</evidence>
<comment type="cofactor">
    <cofactor evidence="1">
        <name>Mg(2+)</name>
        <dbReference type="ChEBI" id="CHEBI:18420"/>
    </cofactor>
</comment>
<dbReference type="InterPro" id="IPR000086">
    <property type="entry name" value="NUDIX_hydrolase_dom"/>
</dbReference>
<dbReference type="Pfam" id="PF00293">
    <property type="entry name" value="NUDIX"/>
    <property type="match status" value="1"/>
</dbReference>
<dbReference type="PANTHER" id="PTHR43046:SF14">
    <property type="entry name" value="MUTT_NUDIX FAMILY PROTEIN"/>
    <property type="match status" value="1"/>
</dbReference>
<dbReference type="Proteomes" id="UP001500034">
    <property type="component" value="Unassembled WGS sequence"/>
</dbReference>
<sequence length="234" mass="25789">MTDTPPVLIPQFEDDRLVLTKNQSERGSYSLICGRTEDSERVSLSFAEALHARIHPLGTAETVLRAWANGVLVQEETPLIDPTSAAPVRVRAGAVVLRHGHMLLIELREGDDTYYEIPGGGVEAGETLHEAVIRELREESGLSAGVVQEVAQVWKGGRREHYFLLEAGGELGTDEELDNHGGTPVWVPVSDLAAAPVWPRRLAWRIAHWYRAGWPTEPAQLADGIHDLKAPCTW</sequence>
<evidence type="ECO:0000313" key="7">
    <source>
        <dbReference type="Proteomes" id="UP001500034"/>
    </source>
</evidence>
<comment type="similarity">
    <text evidence="2 4">Belongs to the Nudix hydrolase family.</text>
</comment>